<evidence type="ECO:0000256" key="1">
    <source>
        <dbReference type="SAM" id="Phobius"/>
    </source>
</evidence>
<proteinExistence type="predicted"/>
<evidence type="ECO:0008006" key="4">
    <source>
        <dbReference type="Google" id="ProtNLM"/>
    </source>
</evidence>
<reference evidence="2 3" key="1">
    <citation type="submission" date="2022-04" db="EMBL/GenBank/DDBJ databases">
        <authorList>
            <person name="Huq M.A."/>
        </authorList>
    </citation>
    <scope>NUCLEOTIDE SEQUENCE [LARGE SCALE GENOMIC DNA]</scope>
    <source>
        <strain evidence="2 3">MAH-33</strain>
    </source>
</reference>
<keyword evidence="1" id="KW-0812">Transmembrane</keyword>
<sequence length="73" mass="7630">MMDQANSHAAADKLRNAGAPLGAVVGALLLDEKLPLAKWLGIVGIVAASIGTTITSRKRANDGAQKREHLLEN</sequence>
<dbReference type="InterPro" id="IPR037185">
    <property type="entry name" value="EmrE-like"/>
</dbReference>
<dbReference type="EMBL" id="JALKHS010000016">
    <property type="protein sequence ID" value="MCK0532977.1"/>
    <property type="molecule type" value="Genomic_DNA"/>
</dbReference>
<organism evidence="2 3">
    <name type="scientific">Sphingobium agri</name>
    <dbReference type="NCBI Taxonomy" id="2933566"/>
    <lineage>
        <taxon>Bacteria</taxon>
        <taxon>Pseudomonadati</taxon>
        <taxon>Pseudomonadota</taxon>
        <taxon>Alphaproteobacteria</taxon>
        <taxon>Sphingomonadales</taxon>
        <taxon>Sphingomonadaceae</taxon>
        <taxon>Sphingobium</taxon>
    </lineage>
</organism>
<evidence type="ECO:0000313" key="3">
    <source>
        <dbReference type="Proteomes" id="UP001203512"/>
    </source>
</evidence>
<name>A0ABT0E199_9SPHN</name>
<protein>
    <recommendedName>
        <fullName evidence="4">EamA domain-containing protein</fullName>
    </recommendedName>
</protein>
<accession>A0ABT0E199</accession>
<dbReference type="Proteomes" id="UP001203512">
    <property type="component" value="Unassembled WGS sequence"/>
</dbReference>
<feature type="transmembrane region" description="Helical" evidence="1">
    <location>
        <begin position="36"/>
        <end position="56"/>
    </location>
</feature>
<dbReference type="SUPFAM" id="SSF103481">
    <property type="entry name" value="Multidrug resistance efflux transporter EmrE"/>
    <property type="match status" value="1"/>
</dbReference>
<keyword evidence="1" id="KW-0472">Membrane</keyword>
<gene>
    <name evidence="2" type="ORF">MU848_15415</name>
</gene>
<keyword evidence="3" id="KW-1185">Reference proteome</keyword>
<keyword evidence="1" id="KW-1133">Transmembrane helix</keyword>
<comment type="caution">
    <text evidence="2">The sequence shown here is derived from an EMBL/GenBank/DDBJ whole genome shotgun (WGS) entry which is preliminary data.</text>
</comment>
<evidence type="ECO:0000313" key="2">
    <source>
        <dbReference type="EMBL" id="MCK0532977.1"/>
    </source>
</evidence>